<organism evidence="6 7">
    <name type="scientific">Paralvinella palmiformis</name>
    <dbReference type="NCBI Taxonomy" id="53620"/>
    <lineage>
        <taxon>Eukaryota</taxon>
        <taxon>Metazoa</taxon>
        <taxon>Spiralia</taxon>
        <taxon>Lophotrochozoa</taxon>
        <taxon>Annelida</taxon>
        <taxon>Polychaeta</taxon>
        <taxon>Sedentaria</taxon>
        <taxon>Canalipalpata</taxon>
        <taxon>Terebellida</taxon>
        <taxon>Terebelliformia</taxon>
        <taxon>Alvinellidae</taxon>
        <taxon>Paralvinella</taxon>
    </lineage>
</organism>
<dbReference type="InterPro" id="IPR036440">
    <property type="entry name" value="Peptidase_C15-like_sf"/>
</dbReference>
<keyword evidence="3" id="KW-0645">Protease</keyword>
<evidence type="ECO:0008006" key="8">
    <source>
        <dbReference type="Google" id="ProtNLM"/>
    </source>
</evidence>
<keyword evidence="5" id="KW-0788">Thiol protease</keyword>
<dbReference type="CDD" id="cd00501">
    <property type="entry name" value="Peptidase_C15"/>
    <property type="match status" value="1"/>
</dbReference>
<accession>A0AAD9J673</accession>
<sequence>MGDSSDVPKQTVVVTGFGPFGNHNVNASSESVKQLADIWKSDDFSLIPVTDLDVVYDTVKTVVPGLWEKHHPVLMVHVGVSGIAKQLTLEQCAHNDGYDKMDNERCIPSKNCCVDGARACISSKLDMKKVCNAINDDNCGIEAVISHDPGRYLCDFIYFTSLHIDNSCTAFIHVPPLDKPYTREQLAIGIQSAINAMLAQIHAK</sequence>
<evidence type="ECO:0000256" key="4">
    <source>
        <dbReference type="ARBA" id="ARBA00022801"/>
    </source>
</evidence>
<dbReference type="SUPFAM" id="SSF53182">
    <property type="entry name" value="Pyrrolidone carboxyl peptidase (pyroglutamate aminopeptidase)"/>
    <property type="match status" value="1"/>
</dbReference>
<proteinExistence type="inferred from homology"/>
<comment type="caution">
    <text evidence="6">The sequence shown here is derived from an EMBL/GenBank/DDBJ whole genome shotgun (WGS) entry which is preliminary data.</text>
</comment>
<comment type="similarity">
    <text evidence="1">Belongs to the peptidase C15 family.</text>
</comment>
<dbReference type="InterPro" id="IPR016125">
    <property type="entry name" value="Peptidase_C15-like"/>
</dbReference>
<evidence type="ECO:0000313" key="7">
    <source>
        <dbReference type="Proteomes" id="UP001208570"/>
    </source>
</evidence>
<dbReference type="Gene3D" id="3.40.630.20">
    <property type="entry name" value="Peptidase C15, pyroglutamyl peptidase I-like"/>
    <property type="match status" value="1"/>
</dbReference>
<dbReference type="InterPro" id="IPR000816">
    <property type="entry name" value="Peptidase_C15"/>
</dbReference>
<keyword evidence="2" id="KW-0963">Cytoplasm</keyword>
<gene>
    <name evidence="6" type="ORF">LSH36_581g01047</name>
</gene>
<keyword evidence="4" id="KW-0378">Hydrolase</keyword>
<dbReference type="Proteomes" id="UP001208570">
    <property type="component" value="Unassembled WGS sequence"/>
</dbReference>
<dbReference type="FunFam" id="3.40.630.20:FF:000008">
    <property type="entry name" value="Pyroglutamyl-peptidase 1"/>
    <property type="match status" value="1"/>
</dbReference>
<dbReference type="PANTHER" id="PTHR23402:SF1">
    <property type="entry name" value="PYROGLUTAMYL-PEPTIDASE I"/>
    <property type="match status" value="1"/>
</dbReference>
<evidence type="ECO:0000256" key="5">
    <source>
        <dbReference type="ARBA" id="ARBA00022807"/>
    </source>
</evidence>
<dbReference type="PANTHER" id="PTHR23402">
    <property type="entry name" value="PROTEASE FAMILY C15 PYROGLUTAMYL-PEPTIDASE I-RELATED"/>
    <property type="match status" value="1"/>
</dbReference>
<dbReference type="PRINTS" id="PR00706">
    <property type="entry name" value="PYROGLUPTASE"/>
</dbReference>
<reference evidence="6" key="1">
    <citation type="journal article" date="2023" name="Mol. Biol. Evol.">
        <title>Third-Generation Sequencing Reveals the Adaptive Role of the Epigenome in Three Deep-Sea Polychaetes.</title>
        <authorList>
            <person name="Perez M."/>
            <person name="Aroh O."/>
            <person name="Sun Y."/>
            <person name="Lan Y."/>
            <person name="Juniper S.K."/>
            <person name="Young C.R."/>
            <person name="Angers B."/>
            <person name="Qian P.Y."/>
        </authorList>
    </citation>
    <scope>NUCLEOTIDE SEQUENCE</scope>
    <source>
        <strain evidence="6">P08H-3</strain>
    </source>
</reference>
<dbReference type="GO" id="GO:0016920">
    <property type="term" value="F:pyroglutamyl-peptidase activity"/>
    <property type="evidence" value="ECO:0007669"/>
    <property type="project" value="InterPro"/>
</dbReference>
<dbReference type="Pfam" id="PF01470">
    <property type="entry name" value="Peptidase_C15"/>
    <property type="match status" value="1"/>
</dbReference>
<name>A0AAD9J673_9ANNE</name>
<evidence type="ECO:0000256" key="1">
    <source>
        <dbReference type="ARBA" id="ARBA00006641"/>
    </source>
</evidence>
<evidence type="ECO:0000256" key="2">
    <source>
        <dbReference type="ARBA" id="ARBA00022490"/>
    </source>
</evidence>
<protein>
    <recommendedName>
        <fullName evidence="8">Pyroglutamyl-peptidase I</fullName>
    </recommendedName>
</protein>
<evidence type="ECO:0000256" key="3">
    <source>
        <dbReference type="ARBA" id="ARBA00022670"/>
    </source>
</evidence>
<dbReference type="PIRSF" id="PIRSF015592">
    <property type="entry name" value="Prld-crbxl_pptds"/>
    <property type="match status" value="1"/>
</dbReference>
<dbReference type="EMBL" id="JAODUP010000581">
    <property type="protein sequence ID" value="KAK2146863.1"/>
    <property type="molecule type" value="Genomic_DNA"/>
</dbReference>
<dbReference type="GO" id="GO:0005829">
    <property type="term" value="C:cytosol"/>
    <property type="evidence" value="ECO:0007669"/>
    <property type="project" value="InterPro"/>
</dbReference>
<dbReference type="GO" id="GO:0006508">
    <property type="term" value="P:proteolysis"/>
    <property type="evidence" value="ECO:0007669"/>
    <property type="project" value="UniProtKB-KW"/>
</dbReference>
<keyword evidence="7" id="KW-1185">Reference proteome</keyword>
<dbReference type="AlphaFoldDB" id="A0AAD9J673"/>
<evidence type="ECO:0000313" key="6">
    <source>
        <dbReference type="EMBL" id="KAK2146863.1"/>
    </source>
</evidence>